<keyword evidence="7 8" id="KW-0804">Transcription</keyword>
<keyword evidence="12" id="KW-1185">Reference proteome</keyword>
<evidence type="ECO:0000256" key="1">
    <source>
        <dbReference type="ARBA" id="ARBA00001967"/>
    </source>
</evidence>
<evidence type="ECO:0000256" key="4">
    <source>
        <dbReference type="ARBA" id="ARBA00022723"/>
    </source>
</evidence>
<dbReference type="RefSeq" id="WP_079683879.1">
    <property type="nucleotide sequence ID" value="NZ_FUYQ01000018.1"/>
</dbReference>
<dbReference type="Gene3D" id="3.30.70.1150">
    <property type="entry name" value="ACT-like. Chain A, domain 2"/>
    <property type="match status" value="1"/>
</dbReference>
<name>A0A1T5DF15_9BACT</name>
<evidence type="ECO:0000256" key="8">
    <source>
        <dbReference type="HAMAP-Rule" id="MF_00476"/>
    </source>
</evidence>
<dbReference type="CDD" id="cd22231">
    <property type="entry name" value="RHH_NikR_HicB-like"/>
    <property type="match status" value="1"/>
</dbReference>
<comment type="function">
    <text evidence="8">Transcriptional regulator.</text>
</comment>
<comment type="caution">
    <text evidence="8">Lacks conserved residue(s) required for the propagation of feature annotation.</text>
</comment>
<feature type="domain" description="Transcription factor NikR nickel binding C-terminal" evidence="10">
    <location>
        <begin position="54"/>
        <end position="129"/>
    </location>
</feature>
<keyword evidence="3" id="KW-0533">Nickel</keyword>
<dbReference type="Pfam" id="PF08753">
    <property type="entry name" value="NikR_C"/>
    <property type="match status" value="1"/>
</dbReference>
<evidence type="ECO:0000259" key="9">
    <source>
        <dbReference type="Pfam" id="PF01402"/>
    </source>
</evidence>
<evidence type="ECO:0000256" key="6">
    <source>
        <dbReference type="ARBA" id="ARBA00023125"/>
    </source>
</evidence>
<dbReference type="SUPFAM" id="SSF47598">
    <property type="entry name" value="Ribbon-helix-helix"/>
    <property type="match status" value="1"/>
</dbReference>
<dbReference type="AlphaFoldDB" id="A0A1T5DF15"/>
<dbReference type="PANTHER" id="PTHR34719:SF2">
    <property type="entry name" value="NICKEL-RESPONSIVE REGULATOR"/>
    <property type="match status" value="1"/>
</dbReference>
<reference evidence="12" key="1">
    <citation type="submission" date="2017-02" db="EMBL/GenBank/DDBJ databases">
        <authorList>
            <person name="Varghese N."/>
            <person name="Submissions S."/>
        </authorList>
    </citation>
    <scope>NUCLEOTIDE SEQUENCE [LARGE SCALE GENOMIC DNA]</scope>
    <source>
        <strain evidence="12">DSM 24967</strain>
    </source>
</reference>
<evidence type="ECO:0000313" key="12">
    <source>
        <dbReference type="Proteomes" id="UP000190852"/>
    </source>
</evidence>
<accession>A0A1T5DF15</accession>
<sequence>MSLKRFGVSLEDNLLESLDKFVTDNGFANRSQAIRFLVEKNVAETKWQCNHVVAGTIIIMYDQLKKDIALKIERVQQQYKDVILSSSQYYLNQNFCLHIVTVTGTAQRLTELSDGLITIKGIKHGKLVMSRAD</sequence>
<gene>
    <name evidence="11" type="ORF">SAMN05660349_02423</name>
</gene>
<comment type="cofactor">
    <cofactor evidence="1">
        <name>Ni(2+)</name>
        <dbReference type="ChEBI" id="CHEBI:49786"/>
    </cofactor>
</comment>
<feature type="domain" description="Ribbon-helix-helix protein CopG" evidence="9">
    <location>
        <begin position="4"/>
        <end position="40"/>
    </location>
</feature>
<dbReference type="Pfam" id="PF01402">
    <property type="entry name" value="RHH_1"/>
    <property type="match status" value="1"/>
</dbReference>
<dbReference type="PANTHER" id="PTHR34719">
    <property type="entry name" value="NICKEL-RESPONSIVE REGULATOR"/>
    <property type="match status" value="1"/>
</dbReference>
<dbReference type="Proteomes" id="UP000190852">
    <property type="component" value="Unassembled WGS sequence"/>
</dbReference>
<evidence type="ECO:0000256" key="2">
    <source>
        <dbReference type="ARBA" id="ARBA00008478"/>
    </source>
</evidence>
<dbReference type="InterPro" id="IPR010985">
    <property type="entry name" value="Ribbon_hlx_hlx"/>
</dbReference>
<organism evidence="11 12">
    <name type="scientific">Parabacteroides chartae</name>
    <dbReference type="NCBI Taxonomy" id="1037355"/>
    <lineage>
        <taxon>Bacteria</taxon>
        <taxon>Pseudomonadati</taxon>
        <taxon>Bacteroidota</taxon>
        <taxon>Bacteroidia</taxon>
        <taxon>Bacteroidales</taxon>
        <taxon>Tannerellaceae</taxon>
        <taxon>Parabacteroides</taxon>
    </lineage>
</organism>
<dbReference type="GO" id="GO:0010045">
    <property type="term" value="P:response to nickel cation"/>
    <property type="evidence" value="ECO:0007669"/>
    <property type="project" value="InterPro"/>
</dbReference>
<evidence type="ECO:0000259" key="10">
    <source>
        <dbReference type="Pfam" id="PF08753"/>
    </source>
</evidence>
<evidence type="ECO:0000256" key="5">
    <source>
        <dbReference type="ARBA" id="ARBA00023015"/>
    </source>
</evidence>
<dbReference type="InterPro" id="IPR022988">
    <property type="entry name" value="Ni_resp_reg_NikR"/>
</dbReference>
<evidence type="ECO:0000256" key="3">
    <source>
        <dbReference type="ARBA" id="ARBA00022596"/>
    </source>
</evidence>
<dbReference type="NCBIfam" id="NF003381">
    <property type="entry name" value="PRK04460.1"/>
    <property type="match status" value="1"/>
</dbReference>
<keyword evidence="6 8" id="KW-0238">DNA-binding</keyword>
<dbReference type="InterPro" id="IPR002145">
    <property type="entry name" value="CopG"/>
</dbReference>
<dbReference type="Gene3D" id="1.10.1220.10">
    <property type="entry name" value="Met repressor-like"/>
    <property type="match status" value="1"/>
</dbReference>
<dbReference type="EMBL" id="FUYQ01000018">
    <property type="protein sequence ID" value="SKB70201.1"/>
    <property type="molecule type" value="Genomic_DNA"/>
</dbReference>
<dbReference type="InterPro" id="IPR013321">
    <property type="entry name" value="Arc_rbn_hlx_hlx"/>
</dbReference>
<keyword evidence="5 8" id="KW-0805">Transcription regulation</keyword>
<dbReference type="InterPro" id="IPR014864">
    <property type="entry name" value="TF_NikR_Ni-bd_C"/>
</dbReference>
<dbReference type="SUPFAM" id="SSF55021">
    <property type="entry name" value="ACT-like"/>
    <property type="match status" value="1"/>
</dbReference>
<dbReference type="GO" id="GO:0016151">
    <property type="term" value="F:nickel cation binding"/>
    <property type="evidence" value="ECO:0007669"/>
    <property type="project" value="UniProtKB-UniRule"/>
</dbReference>
<dbReference type="InterPro" id="IPR050192">
    <property type="entry name" value="CopG/NikR_regulator"/>
</dbReference>
<keyword evidence="4" id="KW-0479">Metal-binding</keyword>
<dbReference type="HAMAP" id="MF_00476">
    <property type="entry name" value="NikR"/>
    <property type="match status" value="1"/>
</dbReference>
<dbReference type="NCBIfam" id="NF002815">
    <property type="entry name" value="PRK02967.1"/>
    <property type="match status" value="1"/>
</dbReference>
<dbReference type="GO" id="GO:0003700">
    <property type="term" value="F:DNA-binding transcription factor activity"/>
    <property type="evidence" value="ECO:0007669"/>
    <property type="project" value="UniProtKB-UniRule"/>
</dbReference>
<comment type="similarity">
    <text evidence="2 8">Belongs to the transcriptional regulatory CopG/NikR family.</text>
</comment>
<evidence type="ECO:0000256" key="7">
    <source>
        <dbReference type="ARBA" id="ARBA00023163"/>
    </source>
</evidence>
<dbReference type="InterPro" id="IPR027271">
    <property type="entry name" value="Acetolactate_synth/TF_NikR_C"/>
</dbReference>
<protein>
    <recommendedName>
        <fullName evidence="8">Putative nickel-responsive regulator</fullName>
    </recommendedName>
</protein>
<dbReference type="InterPro" id="IPR045865">
    <property type="entry name" value="ACT-like_dom_sf"/>
</dbReference>
<proteinExistence type="inferred from homology"/>
<dbReference type="GO" id="GO:0003677">
    <property type="term" value="F:DNA binding"/>
    <property type="evidence" value="ECO:0007669"/>
    <property type="project" value="UniProtKB-KW"/>
</dbReference>
<evidence type="ECO:0000313" key="11">
    <source>
        <dbReference type="EMBL" id="SKB70201.1"/>
    </source>
</evidence>